<dbReference type="InterPro" id="IPR023395">
    <property type="entry name" value="MCP_dom_sf"/>
</dbReference>
<name>S9UM31_9TRYP</name>
<comment type="caution">
    <text evidence="7">The sequence shown here is derived from an EMBL/GenBank/DDBJ whole genome shotgun (WGS) entry which is preliminary data.</text>
</comment>
<sequence>MATPHNDAVLESMIPDPDEAPPQTLSGGGAGAGDAVPLAAVALLLAPHVARWVLASLASFVVERVGKLVAVEGEAAKDAAAATETAAAPKRQLPAIVAAHHRLGGLGGLLRGAKVSLAFQVGTSVLDALLIALLRRAVHRVPARFHLLLIPPYLAAATLPLRTVRNLLTTNYICGVVADPPRYCYGSVGDVWRRLCAELPLRERLTLGWELDLCNRYLAIGLGAALQPLFVAVRDRMGPRSAWLPAALVALLAACTALHQPFTVLTLRLSLLRPPPARALRYSSAWDCLCTLVREEGVGALFAGWYCPVAWQHLLPLLQVYLVALGGAWRAPESPP</sequence>
<dbReference type="EMBL" id="ATMH01011784">
    <property type="protein sequence ID" value="EPY15756.1"/>
    <property type="molecule type" value="Genomic_DNA"/>
</dbReference>
<dbReference type="Gene3D" id="1.50.40.10">
    <property type="entry name" value="Mitochondrial carrier domain"/>
    <property type="match status" value="1"/>
</dbReference>
<comment type="subcellular location">
    <subcellularLocation>
        <location evidence="1">Membrane</location>
        <topology evidence="1">Multi-pass membrane protein</topology>
    </subcellularLocation>
</comment>
<comment type="similarity">
    <text evidence="5">Belongs to the mitochondrial carrier (TC 2.A.29) family.</text>
</comment>
<dbReference type="GO" id="GO:0016020">
    <property type="term" value="C:membrane"/>
    <property type="evidence" value="ECO:0007669"/>
    <property type="project" value="UniProtKB-SubCell"/>
</dbReference>
<feature type="repeat" description="Solcar" evidence="4">
    <location>
        <begin position="241"/>
        <end position="329"/>
    </location>
</feature>
<keyword evidence="8" id="KW-1185">Reference proteome</keyword>
<keyword evidence="5" id="KW-0813">Transport</keyword>
<dbReference type="Proteomes" id="UP000015354">
    <property type="component" value="Unassembled WGS sequence"/>
</dbReference>
<evidence type="ECO:0000256" key="5">
    <source>
        <dbReference type="RuleBase" id="RU000488"/>
    </source>
</evidence>
<keyword evidence="3 4" id="KW-0472">Membrane</keyword>
<dbReference type="AlphaFoldDB" id="S9UM31"/>
<feature type="region of interest" description="Disordered" evidence="6">
    <location>
        <begin position="1"/>
        <end position="29"/>
    </location>
</feature>
<evidence type="ECO:0000256" key="4">
    <source>
        <dbReference type="PROSITE-ProRule" id="PRU00282"/>
    </source>
</evidence>
<reference evidence="7 8" key="1">
    <citation type="journal article" date="2013" name="PLoS ONE">
        <title>Predicting the Proteins of Angomonas deanei, Strigomonas culicis and Their Respective Endosymbionts Reveals New Aspects of the Trypanosomatidae Family.</title>
        <authorList>
            <person name="Motta M.C."/>
            <person name="Martins A.C."/>
            <person name="de Souza S.S."/>
            <person name="Catta-Preta C.M."/>
            <person name="Silva R."/>
            <person name="Klein C.C."/>
            <person name="de Almeida L.G."/>
            <person name="de Lima Cunha O."/>
            <person name="Ciapina L.P."/>
            <person name="Brocchi M."/>
            <person name="Colabardini A.C."/>
            <person name="de Araujo Lima B."/>
            <person name="Machado C.R."/>
            <person name="de Almeida Soares C.M."/>
            <person name="Probst C.M."/>
            <person name="de Menezes C.B."/>
            <person name="Thompson C.E."/>
            <person name="Bartholomeu D.C."/>
            <person name="Gradia D.F."/>
            <person name="Pavoni D.P."/>
            <person name="Grisard E.C."/>
            <person name="Fantinatti-Garboggini F."/>
            <person name="Marchini F.K."/>
            <person name="Rodrigues-Luiz G.F."/>
            <person name="Wagner G."/>
            <person name="Goldman G.H."/>
            <person name="Fietto J.L."/>
            <person name="Elias M.C."/>
            <person name="Goldman M.H."/>
            <person name="Sagot M.F."/>
            <person name="Pereira M."/>
            <person name="Stoco P.H."/>
            <person name="de Mendonca-Neto R.P."/>
            <person name="Teixeira S.M."/>
            <person name="Maciel T.E."/>
            <person name="de Oliveira Mendes T.A."/>
            <person name="Urmenyi T.P."/>
            <person name="de Souza W."/>
            <person name="Schenkman S."/>
            <person name="de Vasconcelos A.T."/>
        </authorList>
    </citation>
    <scope>NUCLEOTIDE SEQUENCE [LARGE SCALE GENOMIC DNA]</scope>
</reference>
<accession>S9UM31</accession>
<dbReference type="Pfam" id="PF00153">
    <property type="entry name" value="Mito_carr"/>
    <property type="match status" value="1"/>
</dbReference>
<organism evidence="7 8">
    <name type="scientific">Strigomonas culicis</name>
    <dbReference type="NCBI Taxonomy" id="28005"/>
    <lineage>
        <taxon>Eukaryota</taxon>
        <taxon>Discoba</taxon>
        <taxon>Euglenozoa</taxon>
        <taxon>Kinetoplastea</taxon>
        <taxon>Metakinetoplastina</taxon>
        <taxon>Trypanosomatida</taxon>
        <taxon>Trypanosomatidae</taxon>
        <taxon>Strigomonadinae</taxon>
        <taxon>Strigomonas</taxon>
    </lineage>
</organism>
<dbReference type="InterPro" id="IPR018108">
    <property type="entry name" value="MCP_transmembrane"/>
</dbReference>
<evidence type="ECO:0000313" key="8">
    <source>
        <dbReference type="Proteomes" id="UP000015354"/>
    </source>
</evidence>
<evidence type="ECO:0000256" key="3">
    <source>
        <dbReference type="ARBA" id="ARBA00023136"/>
    </source>
</evidence>
<dbReference type="SUPFAM" id="SSF103506">
    <property type="entry name" value="Mitochondrial carrier"/>
    <property type="match status" value="1"/>
</dbReference>
<dbReference type="PROSITE" id="PS50920">
    <property type="entry name" value="SOLCAR"/>
    <property type="match status" value="1"/>
</dbReference>
<evidence type="ECO:0000313" key="7">
    <source>
        <dbReference type="EMBL" id="EPY15756.1"/>
    </source>
</evidence>
<evidence type="ECO:0000256" key="6">
    <source>
        <dbReference type="SAM" id="MobiDB-lite"/>
    </source>
</evidence>
<evidence type="ECO:0000256" key="1">
    <source>
        <dbReference type="ARBA" id="ARBA00004141"/>
    </source>
</evidence>
<proteinExistence type="inferred from homology"/>
<keyword evidence="2 4" id="KW-0812">Transmembrane</keyword>
<protein>
    <submittedName>
        <fullName evidence="7">Uncharacterized protein</fullName>
    </submittedName>
</protein>
<gene>
    <name evidence="7" type="ORF">STCU_11788</name>
</gene>
<evidence type="ECO:0000256" key="2">
    <source>
        <dbReference type="ARBA" id="ARBA00022692"/>
    </source>
</evidence>